<feature type="compositionally biased region" description="Basic and acidic residues" evidence="1">
    <location>
        <begin position="16"/>
        <end position="41"/>
    </location>
</feature>
<gene>
    <name evidence="2" type="ordered locus">MGMSRv2__2407</name>
</gene>
<keyword evidence="3" id="KW-1185">Reference proteome</keyword>
<organism evidence="2 3">
    <name type="scientific">Magnetospirillum gryphiswaldense (strain DSM 6361 / JCM 21280 / NBRC 15271 / MSR-1)</name>
    <dbReference type="NCBI Taxonomy" id="431944"/>
    <lineage>
        <taxon>Bacteria</taxon>
        <taxon>Pseudomonadati</taxon>
        <taxon>Pseudomonadota</taxon>
        <taxon>Alphaproteobacteria</taxon>
        <taxon>Rhodospirillales</taxon>
        <taxon>Rhodospirillaceae</taxon>
        <taxon>Magnetospirillum</taxon>
    </lineage>
</organism>
<proteinExistence type="predicted"/>
<evidence type="ECO:0000313" key="3">
    <source>
        <dbReference type="Proteomes" id="UP000018922"/>
    </source>
</evidence>
<protein>
    <submittedName>
        <fullName evidence="2">Uncharacterized protein</fullName>
    </submittedName>
</protein>
<evidence type="ECO:0000313" key="2">
    <source>
        <dbReference type="EMBL" id="CDK99622.1"/>
    </source>
</evidence>
<dbReference type="HOGENOM" id="CLU_2735227_0_0_5"/>
<name>V6F2K5_MAGGM</name>
<accession>V6F2K5</accession>
<feature type="compositionally biased region" description="Polar residues" evidence="1">
    <location>
        <begin position="60"/>
        <end position="71"/>
    </location>
</feature>
<sequence length="71" mass="7988">MRSPGCRTPRRSLRRQRQETKMGPEKEVPSPEAESARDAKMPEPTFLTRPPQKKPRGKTRPSSSNPNSTAS</sequence>
<evidence type="ECO:0000256" key="1">
    <source>
        <dbReference type="SAM" id="MobiDB-lite"/>
    </source>
</evidence>
<dbReference type="AlphaFoldDB" id="V6F2K5"/>
<dbReference type="STRING" id="1430440.MGMSRv2__2407"/>
<dbReference type="KEGG" id="mgy:MGMSRv2__2407"/>
<reference evidence="2 3" key="1">
    <citation type="journal article" date="2014" name="Genome Announc.">
        <title>Complete genome sequence of Magnetospirillum gryphiswaldense MSR-1.</title>
        <authorList>
            <person name="Wang X."/>
            <person name="Wang Q."/>
            <person name="Zhang W."/>
            <person name="Wang Y."/>
            <person name="Li L."/>
            <person name="Wen T."/>
            <person name="Zhang T."/>
            <person name="Zhang Y."/>
            <person name="Xu J."/>
            <person name="Hu J."/>
            <person name="Li S."/>
            <person name="Liu L."/>
            <person name="Liu J."/>
            <person name="Jiang W."/>
            <person name="Tian J."/>
            <person name="Li Y."/>
            <person name="Schuler D."/>
            <person name="Wang L."/>
            <person name="Li J."/>
        </authorList>
    </citation>
    <scope>NUCLEOTIDE SEQUENCE [LARGE SCALE GENOMIC DNA]</scope>
    <source>
        <strain evidence="3">DSM 6361 / JCM 21280 / NBRC 15271 / MSR-1</strain>
    </source>
</reference>
<feature type="region of interest" description="Disordered" evidence="1">
    <location>
        <begin position="1"/>
        <end position="71"/>
    </location>
</feature>
<dbReference type="EMBL" id="HG794546">
    <property type="protein sequence ID" value="CDK99622.1"/>
    <property type="molecule type" value="Genomic_DNA"/>
</dbReference>
<dbReference type="Proteomes" id="UP000018922">
    <property type="component" value="Chromosome I"/>
</dbReference>